<keyword evidence="3" id="KW-1185">Reference proteome</keyword>
<feature type="compositionally biased region" description="Basic and acidic residues" evidence="1">
    <location>
        <begin position="231"/>
        <end position="243"/>
    </location>
</feature>
<dbReference type="GeneID" id="35866842"/>
<feature type="compositionally biased region" description="Low complexity" evidence="1">
    <location>
        <begin position="174"/>
        <end position="185"/>
    </location>
</feature>
<evidence type="ECO:0000313" key="3">
    <source>
        <dbReference type="Proteomes" id="UP000235122"/>
    </source>
</evidence>
<feature type="region of interest" description="Disordered" evidence="1">
    <location>
        <begin position="174"/>
        <end position="262"/>
    </location>
</feature>
<name>A0A2I1IMG2_9ACTO</name>
<organism evidence="2 3">
    <name type="scientific">Winkia neuii</name>
    <dbReference type="NCBI Taxonomy" id="33007"/>
    <lineage>
        <taxon>Bacteria</taxon>
        <taxon>Bacillati</taxon>
        <taxon>Actinomycetota</taxon>
        <taxon>Actinomycetes</taxon>
        <taxon>Actinomycetales</taxon>
        <taxon>Actinomycetaceae</taxon>
        <taxon>Winkia</taxon>
    </lineage>
</organism>
<dbReference type="RefSeq" id="WP_024331801.1">
    <property type="nucleotide sequence ID" value="NZ_JASOXK010000005.1"/>
</dbReference>
<protein>
    <submittedName>
        <fullName evidence="2">Uncharacterized protein</fullName>
    </submittedName>
</protein>
<evidence type="ECO:0000313" key="2">
    <source>
        <dbReference type="EMBL" id="PKY72319.1"/>
    </source>
</evidence>
<reference evidence="2 3" key="1">
    <citation type="submission" date="2017-12" db="EMBL/GenBank/DDBJ databases">
        <title>Phylogenetic diversity of female urinary microbiome.</title>
        <authorList>
            <person name="Thomas-White K."/>
            <person name="Wolfe A.J."/>
        </authorList>
    </citation>
    <scope>NUCLEOTIDE SEQUENCE [LARGE SCALE GENOMIC DNA]</scope>
    <source>
        <strain evidence="2 3">UMB0402</strain>
    </source>
</reference>
<accession>A0A2I1IMG2</accession>
<proteinExistence type="predicted"/>
<dbReference type="Proteomes" id="UP000235122">
    <property type="component" value="Unassembled WGS sequence"/>
</dbReference>
<dbReference type="EMBL" id="PKKO01000003">
    <property type="protein sequence ID" value="PKY72319.1"/>
    <property type="molecule type" value="Genomic_DNA"/>
</dbReference>
<dbReference type="STRING" id="33007.HMPREF3198_00245"/>
<sequence length="262" mass="28103">MDSARRLLQNICVEAGMLPASFNLQVGSDPIQETFGYAQVLQAAFGQVETAQVQRAFEQVAALAEAMEMEQELPALHALASAYQGDKAKAIQYSTVVDAESDAFGESLAFMAHSAIEELCGDLEQAVAVLEAASQELVGESLPEEVYQASSDTDVSDLDLSDADLAAAVAILNPNASTSPSPASTQDAGAESLESHSDQDSAEVDELARWAESGWDEAYAPQDSDYLTGSHEADGFQDWRDDRFDEDEPSESGADDLDDWDY</sequence>
<feature type="compositionally biased region" description="Acidic residues" evidence="1">
    <location>
        <begin position="244"/>
        <end position="262"/>
    </location>
</feature>
<evidence type="ECO:0000256" key="1">
    <source>
        <dbReference type="SAM" id="MobiDB-lite"/>
    </source>
</evidence>
<dbReference type="AlphaFoldDB" id="A0A2I1IMG2"/>
<comment type="caution">
    <text evidence="2">The sequence shown here is derived from an EMBL/GenBank/DDBJ whole genome shotgun (WGS) entry which is preliminary data.</text>
</comment>
<gene>
    <name evidence="2" type="ORF">CYJ19_05565</name>
</gene>